<evidence type="ECO:0000256" key="2">
    <source>
        <dbReference type="ARBA" id="ARBA00022475"/>
    </source>
</evidence>
<dbReference type="Pfam" id="PF12704">
    <property type="entry name" value="MacB_PCD"/>
    <property type="match status" value="1"/>
</dbReference>
<dbReference type="InterPro" id="IPR003838">
    <property type="entry name" value="ABC3_permease_C"/>
</dbReference>
<dbReference type="Pfam" id="PF02687">
    <property type="entry name" value="FtsX"/>
    <property type="match status" value="1"/>
</dbReference>
<dbReference type="Proteomes" id="UP000697710">
    <property type="component" value="Unassembled WGS sequence"/>
</dbReference>
<sequence>MRAATLIRVAGQSILRNKMRTLLTMLGIIIGVGAVMMTIAVGSGAKKQVQDRINNLGTNLLVITAGAATQSGVSQGAQSFNRLTIDDAKMLQSQSFTLMAVSPVVMTGGQLIGGQGNWRCRIYGVSPDYAVIRDWQMKSGVFITNADVQSARKVVVLGNTVAEALFPGEDPVGQQLQIRSVPCRIIGVLEPKGQTAEGNDQDDVVVAPYTTVQDRLSGRSFLGQILASTSSPSEIEAAQKEIREIMRDAHDLGPNEQDDFTVRNQNDLADTAQETADVMTLLLSAIASISLLVGGIGIMNIMLVSVTERTREIGLRLAIGARSSDVLKQFLVESVVMSLAGGAIGVAVGFGGSAIIGAVTGWRMVISPVTVALALGFAAVVGIFFGFYPARSAAALDPIEALRHE</sequence>
<gene>
    <name evidence="10" type="ORF">KC729_03825</name>
</gene>
<accession>A0A956LY70</accession>
<dbReference type="GO" id="GO:0022857">
    <property type="term" value="F:transmembrane transporter activity"/>
    <property type="evidence" value="ECO:0007669"/>
    <property type="project" value="TreeGrafter"/>
</dbReference>
<evidence type="ECO:0000259" key="9">
    <source>
        <dbReference type="Pfam" id="PF12704"/>
    </source>
</evidence>
<evidence type="ECO:0000313" key="11">
    <source>
        <dbReference type="Proteomes" id="UP000697710"/>
    </source>
</evidence>
<reference evidence="10" key="2">
    <citation type="journal article" date="2021" name="Microbiome">
        <title>Successional dynamics and alternative stable states in a saline activated sludge microbial community over 9 years.</title>
        <authorList>
            <person name="Wang Y."/>
            <person name="Ye J."/>
            <person name="Ju F."/>
            <person name="Liu L."/>
            <person name="Boyd J.A."/>
            <person name="Deng Y."/>
            <person name="Parks D.H."/>
            <person name="Jiang X."/>
            <person name="Yin X."/>
            <person name="Woodcroft B.J."/>
            <person name="Tyson G.W."/>
            <person name="Hugenholtz P."/>
            <person name="Polz M.F."/>
            <person name="Zhang T."/>
        </authorList>
    </citation>
    <scope>NUCLEOTIDE SEQUENCE</scope>
    <source>
        <strain evidence="10">HKST-UBA01</strain>
    </source>
</reference>
<evidence type="ECO:0000256" key="7">
    <source>
        <dbReference type="SAM" id="Phobius"/>
    </source>
</evidence>
<proteinExistence type="inferred from homology"/>
<dbReference type="PANTHER" id="PTHR30572">
    <property type="entry name" value="MEMBRANE COMPONENT OF TRANSPORTER-RELATED"/>
    <property type="match status" value="1"/>
</dbReference>
<evidence type="ECO:0000256" key="6">
    <source>
        <dbReference type="ARBA" id="ARBA00038076"/>
    </source>
</evidence>
<feature type="domain" description="ABC3 transporter permease C-terminal" evidence="8">
    <location>
        <begin position="285"/>
        <end position="397"/>
    </location>
</feature>
<comment type="caution">
    <text evidence="10">The sequence shown here is derived from an EMBL/GenBank/DDBJ whole genome shotgun (WGS) entry which is preliminary data.</text>
</comment>
<name>A0A956LY70_UNCEI</name>
<dbReference type="EMBL" id="JAGQHR010000067">
    <property type="protein sequence ID" value="MCA9726787.1"/>
    <property type="molecule type" value="Genomic_DNA"/>
</dbReference>
<evidence type="ECO:0000256" key="3">
    <source>
        <dbReference type="ARBA" id="ARBA00022692"/>
    </source>
</evidence>
<feature type="transmembrane region" description="Helical" evidence="7">
    <location>
        <begin position="365"/>
        <end position="388"/>
    </location>
</feature>
<dbReference type="AlphaFoldDB" id="A0A956LY70"/>
<keyword evidence="3 7" id="KW-0812">Transmembrane</keyword>
<organism evidence="10 11">
    <name type="scientific">Eiseniibacteriota bacterium</name>
    <dbReference type="NCBI Taxonomy" id="2212470"/>
    <lineage>
        <taxon>Bacteria</taxon>
        <taxon>Candidatus Eiseniibacteriota</taxon>
    </lineage>
</organism>
<keyword evidence="2" id="KW-1003">Cell membrane</keyword>
<reference evidence="10" key="1">
    <citation type="submission" date="2020-04" db="EMBL/GenBank/DDBJ databases">
        <authorList>
            <person name="Zhang T."/>
        </authorList>
    </citation>
    <scope>NUCLEOTIDE SEQUENCE</scope>
    <source>
        <strain evidence="10">HKST-UBA01</strain>
    </source>
</reference>
<keyword evidence="4 7" id="KW-1133">Transmembrane helix</keyword>
<dbReference type="GO" id="GO:0005886">
    <property type="term" value="C:plasma membrane"/>
    <property type="evidence" value="ECO:0007669"/>
    <property type="project" value="UniProtKB-SubCell"/>
</dbReference>
<feature type="transmembrane region" description="Helical" evidence="7">
    <location>
        <begin position="330"/>
        <end position="359"/>
    </location>
</feature>
<keyword evidence="5 7" id="KW-0472">Membrane</keyword>
<evidence type="ECO:0000313" key="10">
    <source>
        <dbReference type="EMBL" id="MCA9726787.1"/>
    </source>
</evidence>
<feature type="domain" description="MacB-like periplasmic core" evidence="9">
    <location>
        <begin position="21"/>
        <end position="244"/>
    </location>
</feature>
<comment type="similarity">
    <text evidence="6">Belongs to the ABC-4 integral membrane protein family.</text>
</comment>
<evidence type="ECO:0000256" key="4">
    <source>
        <dbReference type="ARBA" id="ARBA00022989"/>
    </source>
</evidence>
<dbReference type="PANTHER" id="PTHR30572:SF4">
    <property type="entry name" value="ABC TRANSPORTER PERMEASE YTRF"/>
    <property type="match status" value="1"/>
</dbReference>
<protein>
    <submittedName>
        <fullName evidence="10">ABC transporter permease</fullName>
    </submittedName>
</protein>
<dbReference type="InterPro" id="IPR050250">
    <property type="entry name" value="Macrolide_Exporter_MacB"/>
</dbReference>
<evidence type="ECO:0000259" key="8">
    <source>
        <dbReference type="Pfam" id="PF02687"/>
    </source>
</evidence>
<dbReference type="InterPro" id="IPR025857">
    <property type="entry name" value="MacB_PCD"/>
</dbReference>
<feature type="transmembrane region" description="Helical" evidence="7">
    <location>
        <begin position="21"/>
        <end position="45"/>
    </location>
</feature>
<feature type="transmembrane region" description="Helical" evidence="7">
    <location>
        <begin position="281"/>
        <end position="306"/>
    </location>
</feature>
<evidence type="ECO:0000256" key="5">
    <source>
        <dbReference type="ARBA" id="ARBA00023136"/>
    </source>
</evidence>
<comment type="subcellular location">
    <subcellularLocation>
        <location evidence="1">Cell membrane</location>
        <topology evidence="1">Multi-pass membrane protein</topology>
    </subcellularLocation>
</comment>
<evidence type="ECO:0000256" key="1">
    <source>
        <dbReference type="ARBA" id="ARBA00004651"/>
    </source>
</evidence>